<gene>
    <name evidence="2" type="ORF">TSAR_009754</name>
</gene>
<sequence>MCKPTYTWCTDLCHVHNKELRTTEGQSAPHLATRYLETIGSLEERKCSEYHREAYQISIAKAPVKGDNNAKGAKVRILLNSSRVTRESGITARPDIEEPVNAAGQQQHCAQDCGNPQPLQLTGRRQEAPRIDLKQSF</sequence>
<name>A0A232EPE3_9HYME</name>
<accession>A0A232EPE3</accession>
<feature type="compositionally biased region" description="Basic and acidic residues" evidence="1">
    <location>
        <begin position="124"/>
        <end position="137"/>
    </location>
</feature>
<feature type="region of interest" description="Disordered" evidence="1">
    <location>
        <begin position="89"/>
        <end position="137"/>
    </location>
</feature>
<protein>
    <submittedName>
        <fullName evidence="2">Uncharacterized protein</fullName>
    </submittedName>
</protein>
<proteinExistence type="predicted"/>
<organism evidence="2 3">
    <name type="scientific">Trichomalopsis sarcophagae</name>
    <dbReference type="NCBI Taxonomy" id="543379"/>
    <lineage>
        <taxon>Eukaryota</taxon>
        <taxon>Metazoa</taxon>
        <taxon>Ecdysozoa</taxon>
        <taxon>Arthropoda</taxon>
        <taxon>Hexapoda</taxon>
        <taxon>Insecta</taxon>
        <taxon>Pterygota</taxon>
        <taxon>Neoptera</taxon>
        <taxon>Endopterygota</taxon>
        <taxon>Hymenoptera</taxon>
        <taxon>Apocrita</taxon>
        <taxon>Proctotrupomorpha</taxon>
        <taxon>Chalcidoidea</taxon>
        <taxon>Pteromalidae</taxon>
        <taxon>Pteromalinae</taxon>
        <taxon>Trichomalopsis</taxon>
    </lineage>
</organism>
<evidence type="ECO:0000313" key="2">
    <source>
        <dbReference type="EMBL" id="OXU20202.1"/>
    </source>
</evidence>
<comment type="caution">
    <text evidence="2">The sequence shown here is derived from an EMBL/GenBank/DDBJ whole genome shotgun (WGS) entry which is preliminary data.</text>
</comment>
<keyword evidence="3" id="KW-1185">Reference proteome</keyword>
<evidence type="ECO:0000313" key="3">
    <source>
        <dbReference type="Proteomes" id="UP000215335"/>
    </source>
</evidence>
<reference evidence="2 3" key="1">
    <citation type="journal article" date="2017" name="Curr. Biol.">
        <title>The Evolution of Venom by Co-option of Single-Copy Genes.</title>
        <authorList>
            <person name="Martinson E.O."/>
            <person name="Mrinalini"/>
            <person name="Kelkar Y.D."/>
            <person name="Chang C.H."/>
            <person name="Werren J.H."/>
        </authorList>
    </citation>
    <scope>NUCLEOTIDE SEQUENCE [LARGE SCALE GENOMIC DNA]</scope>
    <source>
        <strain evidence="2 3">Alberta</strain>
        <tissue evidence="2">Whole body</tissue>
    </source>
</reference>
<dbReference type="EMBL" id="NNAY01002969">
    <property type="protein sequence ID" value="OXU20202.1"/>
    <property type="molecule type" value="Genomic_DNA"/>
</dbReference>
<dbReference type="AlphaFoldDB" id="A0A232EPE3"/>
<evidence type="ECO:0000256" key="1">
    <source>
        <dbReference type="SAM" id="MobiDB-lite"/>
    </source>
</evidence>
<dbReference type="Proteomes" id="UP000215335">
    <property type="component" value="Unassembled WGS sequence"/>
</dbReference>